<feature type="compositionally biased region" description="Low complexity" evidence="8">
    <location>
        <begin position="1776"/>
        <end position="1794"/>
    </location>
</feature>
<feature type="compositionally biased region" description="Polar residues" evidence="8">
    <location>
        <begin position="1177"/>
        <end position="1191"/>
    </location>
</feature>
<feature type="compositionally biased region" description="Low complexity" evidence="8">
    <location>
        <begin position="1525"/>
        <end position="1538"/>
    </location>
</feature>
<evidence type="ECO:0000256" key="9">
    <source>
        <dbReference type="SAM" id="Phobius"/>
    </source>
</evidence>
<feature type="region of interest" description="Disordered" evidence="8">
    <location>
        <begin position="1663"/>
        <end position="1714"/>
    </location>
</feature>
<dbReference type="InterPro" id="IPR036570">
    <property type="entry name" value="HORMA_dom_sf"/>
</dbReference>
<dbReference type="Pfam" id="PF10033">
    <property type="entry name" value="ATG13"/>
    <property type="match status" value="2"/>
</dbReference>
<comment type="similarity">
    <text evidence="3">Belongs to the NIPA (TC 2.A.7) family.</text>
</comment>
<feature type="compositionally biased region" description="Pro residues" evidence="8">
    <location>
        <begin position="1414"/>
        <end position="1423"/>
    </location>
</feature>
<evidence type="ECO:0000256" key="2">
    <source>
        <dbReference type="ARBA" id="ARBA00004412"/>
    </source>
</evidence>
<feature type="transmembrane region" description="Helical" evidence="9">
    <location>
        <begin position="231"/>
        <end position="248"/>
    </location>
</feature>
<keyword evidence="5 9" id="KW-1133">Transmembrane helix</keyword>
<feature type="compositionally biased region" description="Polar residues" evidence="8">
    <location>
        <begin position="1118"/>
        <end position="1128"/>
    </location>
</feature>
<feature type="domain" description="Autophagy-related protein 13 N-terminal" evidence="10">
    <location>
        <begin position="953"/>
        <end position="1079"/>
    </location>
</feature>
<feature type="compositionally biased region" description="Low complexity" evidence="8">
    <location>
        <begin position="1678"/>
        <end position="1706"/>
    </location>
</feature>
<feature type="transmembrane region" description="Helical" evidence="9">
    <location>
        <begin position="190"/>
        <end position="211"/>
    </location>
</feature>
<feature type="transmembrane region" description="Helical" evidence="9">
    <location>
        <begin position="150"/>
        <end position="169"/>
    </location>
</feature>
<feature type="compositionally biased region" description="Low complexity" evidence="8">
    <location>
        <begin position="1391"/>
        <end position="1402"/>
    </location>
</feature>
<keyword evidence="4 9" id="KW-0812">Transmembrane</keyword>
<feature type="compositionally biased region" description="Low complexity" evidence="8">
    <location>
        <begin position="1142"/>
        <end position="1154"/>
    </location>
</feature>
<feature type="region of interest" description="Disordered" evidence="8">
    <location>
        <begin position="1104"/>
        <end position="1211"/>
    </location>
</feature>
<feature type="compositionally biased region" description="Low complexity" evidence="8">
    <location>
        <begin position="1435"/>
        <end position="1444"/>
    </location>
</feature>
<feature type="transmembrane region" description="Helical" evidence="9">
    <location>
        <begin position="260"/>
        <end position="283"/>
    </location>
</feature>
<feature type="region of interest" description="Disordered" evidence="8">
    <location>
        <begin position="1291"/>
        <end position="1337"/>
    </location>
</feature>
<evidence type="ECO:0000256" key="3">
    <source>
        <dbReference type="ARBA" id="ARBA00007001"/>
    </source>
</evidence>
<accession>A0A2P6VIP2</accession>
<dbReference type="PANTHER" id="PTHR12570:SF9">
    <property type="entry name" value="MAGNESIUM TRANSPORTER NIPA8-RELATED"/>
    <property type="match status" value="1"/>
</dbReference>
<feature type="region of interest" description="Disordered" evidence="8">
    <location>
        <begin position="1524"/>
        <end position="1583"/>
    </location>
</feature>
<feature type="region of interest" description="Disordered" evidence="8">
    <location>
        <begin position="596"/>
        <end position="630"/>
    </location>
</feature>
<evidence type="ECO:0000256" key="4">
    <source>
        <dbReference type="ARBA" id="ARBA00022692"/>
    </source>
</evidence>
<feature type="region of interest" description="Disordered" evidence="8">
    <location>
        <begin position="1391"/>
        <end position="1446"/>
    </location>
</feature>
<protein>
    <submittedName>
        <fullName evidence="11">Magnesium transporter NIPA8</fullName>
    </submittedName>
</protein>
<dbReference type="GO" id="GO:0015095">
    <property type="term" value="F:magnesium ion transmembrane transporter activity"/>
    <property type="evidence" value="ECO:0007669"/>
    <property type="project" value="InterPro"/>
</dbReference>
<evidence type="ECO:0000259" key="10">
    <source>
        <dbReference type="Pfam" id="PF10033"/>
    </source>
</evidence>
<dbReference type="GO" id="GO:0006914">
    <property type="term" value="P:autophagy"/>
    <property type="evidence" value="ECO:0007669"/>
    <property type="project" value="InterPro"/>
</dbReference>
<dbReference type="InterPro" id="IPR037185">
    <property type="entry name" value="EmrE-like"/>
</dbReference>
<evidence type="ECO:0000256" key="8">
    <source>
        <dbReference type="SAM" id="MobiDB-lite"/>
    </source>
</evidence>
<comment type="caution">
    <text evidence="11">The sequence shown here is derived from an EMBL/GenBank/DDBJ whole genome shotgun (WGS) entry which is preliminary data.</text>
</comment>
<feature type="compositionally biased region" description="Low complexity" evidence="8">
    <location>
        <begin position="1161"/>
        <end position="1172"/>
    </location>
</feature>
<feature type="region of interest" description="Disordered" evidence="8">
    <location>
        <begin position="726"/>
        <end position="786"/>
    </location>
</feature>
<dbReference type="Proteomes" id="UP000239649">
    <property type="component" value="Unassembled WGS sequence"/>
</dbReference>
<dbReference type="InterPro" id="IPR008521">
    <property type="entry name" value="Mg_trans_NIPA"/>
</dbReference>
<sequence>MALWAVGAVINIIGSILINLGTNIIKLGHTHTAAAIDGKPPKLLRTPRLWWHTPGNKVWLGGMASFSVGNLLNFASFAFAAQSLLSALGVVQFISNIIFGRFVNNEKVTKRVVFATVVVCTGCILLVLFGNHESPTLSTHDMMELYSHPAYIAYLCFIFTCSPAMYAVYRHGKRAVLADRSGAAARKWARWLPISYSLFAGVIGTQSVLYGKTISMLLRTTFSGDSQFDTWYMWVSILLFLFFAGFWMSRYSKAMKLFPVLIIMPIIQIVWVLFSMLCGMLYYQEYTTMTALSGSMFGLGVVVLLAGVFLLTGGQAAMAQPPPRELEIKMELTDEERERVGELDAEALRSKAPLSDNLDVVVSSAMQELEPEEALVARKLSTVYERQTAQSATSRASLGAGGGNLGSSPAARLAAAGARPSSGAAAAAPRRSLPGGEEGSVSEESQAVLVVEGARDSSAPDAAWPASGRGGSSGGAAGGGPRLASVIVEGSEEGGSGVPSSEPSLDAVGAAQQPSLAHDLRSDWGVGMRDLSAVMRASVGMCQADDEGTAFSLWSMPMPLSASFTSQGPGASARRHSSMELPTSATFRLRSVFEATARGGSPGPATADDLGGSRLKRPGHRRINRSRSANELDDMLRAAALGEDVDVGAGGTPDLELGPPFGGAGSAAGGSLTGPPHRHHPSSGSAPVLSAMLWDNADSGRGGAATLSPAAAAAAVGASSSDVQSLSAAGSAPRRPFSAEPPSGGVGASPPPSMAGLSPAFSPSSQKVDDSEGPFGMSPPLREGGVPVSEFMSLMSMSPPGSQSSIGLAARAREASRKGDEDSHHLLPDVIACRDSQCAPIPAGRPRGAWQRQRAVGARLRRRPGGGAMAAVPGSSGGPTVERIVGEAFRTAALIILEARVPSGPRKAPPTGEARPWFNIEVAEVEGAGRELERWRREGPSLPLVLEVYLQPWGAQPGGGDKPGTLLERWTLHYYPSLPEGPSHLSRSQLSRLNPASVYKRLVVTLRSLCTYVRVLPAYRMFRAAKRQRGASFSLAYRLHSTLPGRAAAAAPGARRMQSFAFGPVETPYGQVRLGVDYQPASAVTILEQNTSLPVLPQNLISDYVGGGTGSSGGGDRGNQTPRGSQTPRLHHAASAPPPAASPQAGGVLAAAGSAPPPGSSPHSLGRSPSGGFIRRSWSTSMRGVSPQRPLSQPPSELPAPVSQDTPYGSAPQAVSLPAMLRTLSTSASKYLVGSPSGRPPLAKPPRPAAAAIAMPGGGSSSRHPLGSSPASGGAGALAAASLSAGSAAAATEENGGDVDSEMAGESPCGSAGSGARRSAPVSIPGRGACLGGGVSGGRRLRSSGDLWALQQGAAAHKPLSAPAVSHMQQPAAARAAGSAAAAPLGAAAAAPAAPGRTGQAGVRFSGGGSGGREPPPPSPSPPARLALMPGALDSESSGSAASSLYPTSCSPQLPFAFTPSAQSLASYGTRGGGTPADASRIALLERTSPRLGRTVSGGSGGGSVPHQAAMLQLRDLAAAGGGAAASSSAQGSSAGHSPSGGGGRGVVGREVPTSVALMRRPSWSSRSSYQLGGEASQAGVGYSVSPMRDPALESMLAGSTPRHFALAGGLPSPPVGAAAQLAGGFMAGRLGGAPAAPPLLTFPSGSPETSGGLDDVLPFALDEGTASPFKPPSPGRASSAAALASSGEQLPVSTAAVSSPSQAAPAAPPAPAPATAVAPAAAAAAPVDADAVVGAFVRLIQDAPPLRLHQPRCSSAGRAASGDLASLACTPADPLPGTSSGSDSSALSDGRGLTVQAGLRQMGRLRERLEQRFAAPQVPPTRVA</sequence>
<feature type="compositionally biased region" description="Gly residues" evidence="8">
    <location>
        <begin position="1105"/>
        <end position="1117"/>
    </location>
</feature>
<reference evidence="11 12" key="1">
    <citation type="journal article" date="2018" name="Plant J.">
        <title>Genome sequences of Chlorella sorokiniana UTEX 1602 and Micractinium conductrix SAG 241.80: implications to maltose excretion by a green alga.</title>
        <authorList>
            <person name="Arriola M.B."/>
            <person name="Velmurugan N."/>
            <person name="Zhang Y."/>
            <person name="Plunkett M.H."/>
            <person name="Hondzo H."/>
            <person name="Barney B.M."/>
        </authorList>
    </citation>
    <scope>NUCLEOTIDE SEQUENCE [LARGE SCALE GENOMIC DNA]</scope>
    <source>
        <strain evidence="11 12">SAG 241.80</strain>
    </source>
</reference>
<evidence type="ECO:0000256" key="1">
    <source>
        <dbReference type="ARBA" id="ARBA00004141"/>
    </source>
</evidence>
<dbReference type="GO" id="GO:0005769">
    <property type="term" value="C:early endosome"/>
    <property type="evidence" value="ECO:0007669"/>
    <property type="project" value="UniProtKB-SubCell"/>
</dbReference>
<feature type="compositionally biased region" description="Pro residues" evidence="8">
    <location>
        <begin position="1238"/>
        <end position="1248"/>
    </location>
</feature>
<dbReference type="GO" id="GO:0016020">
    <property type="term" value="C:membrane"/>
    <property type="evidence" value="ECO:0007669"/>
    <property type="project" value="UniProtKB-SubCell"/>
</dbReference>
<dbReference type="OrthoDB" id="514536at2759"/>
<feature type="transmembrane region" description="Helical" evidence="9">
    <location>
        <begin position="111"/>
        <end position="130"/>
    </location>
</feature>
<dbReference type="InterPro" id="IPR018731">
    <property type="entry name" value="Atg13_N"/>
</dbReference>
<keyword evidence="12" id="KW-1185">Reference proteome</keyword>
<evidence type="ECO:0000256" key="6">
    <source>
        <dbReference type="ARBA" id="ARBA00023136"/>
    </source>
</evidence>
<name>A0A2P6VIP2_9CHLO</name>
<evidence type="ECO:0000256" key="5">
    <source>
        <dbReference type="ARBA" id="ARBA00022989"/>
    </source>
</evidence>
<feature type="transmembrane region" description="Helical" evidence="9">
    <location>
        <begin position="74"/>
        <end position="99"/>
    </location>
</feature>
<evidence type="ECO:0000256" key="7">
    <source>
        <dbReference type="ARBA" id="ARBA00025284"/>
    </source>
</evidence>
<feature type="compositionally biased region" description="Basic residues" evidence="8">
    <location>
        <begin position="614"/>
        <end position="625"/>
    </location>
</feature>
<organism evidence="11 12">
    <name type="scientific">Micractinium conductrix</name>
    <dbReference type="NCBI Taxonomy" id="554055"/>
    <lineage>
        <taxon>Eukaryota</taxon>
        <taxon>Viridiplantae</taxon>
        <taxon>Chlorophyta</taxon>
        <taxon>core chlorophytes</taxon>
        <taxon>Trebouxiophyceae</taxon>
        <taxon>Chlorellales</taxon>
        <taxon>Chlorellaceae</taxon>
        <taxon>Chlorella clade</taxon>
        <taxon>Micractinium</taxon>
    </lineage>
</organism>
<gene>
    <name evidence="11" type="ORF">C2E20_2868</name>
</gene>
<feature type="compositionally biased region" description="Gly residues" evidence="8">
    <location>
        <begin position="468"/>
        <end position="481"/>
    </location>
</feature>
<feature type="compositionally biased region" description="Gly residues" evidence="8">
    <location>
        <begin position="660"/>
        <end position="672"/>
    </location>
</feature>
<feature type="compositionally biased region" description="Low complexity" evidence="8">
    <location>
        <begin position="1249"/>
        <end position="1276"/>
    </location>
</feature>
<feature type="region of interest" description="Disordered" evidence="8">
    <location>
        <begin position="647"/>
        <end position="687"/>
    </location>
</feature>
<evidence type="ECO:0000313" key="11">
    <source>
        <dbReference type="EMBL" id="PSC73940.1"/>
    </source>
</evidence>
<dbReference type="Gene3D" id="3.30.900.10">
    <property type="entry name" value="HORMA domain"/>
    <property type="match status" value="1"/>
</dbReference>
<dbReference type="EMBL" id="LHPF02000006">
    <property type="protein sequence ID" value="PSC73940.1"/>
    <property type="molecule type" value="Genomic_DNA"/>
</dbReference>
<dbReference type="PANTHER" id="PTHR12570">
    <property type="match status" value="1"/>
</dbReference>
<feature type="compositionally biased region" description="Low complexity" evidence="8">
    <location>
        <begin position="456"/>
        <end position="467"/>
    </location>
</feature>
<feature type="region of interest" description="Disordered" evidence="8">
    <location>
        <begin position="1232"/>
        <end position="1276"/>
    </location>
</feature>
<feature type="compositionally biased region" description="Low complexity" evidence="8">
    <location>
        <begin position="406"/>
        <end position="435"/>
    </location>
</feature>
<proteinExistence type="inferred from homology"/>
<evidence type="ECO:0000313" key="12">
    <source>
        <dbReference type="Proteomes" id="UP000239649"/>
    </source>
</evidence>
<dbReference type="GO" id="GO:1990316">
    <property type="term" value="C:Atg1/ULK1 kinase complex"/>
    <property type="evidence" value="ECO:0007669"/>
    <property type="project" value="InterPro"/>
</dbReference>
<comment type="subcellular location">
    <subcellularLocation>
        <location evidence="2">Early endosome</location>
    </subcellularLocation>
    <subcellularLocation>
        <location evidence="1">Membrane</location>
        <topology evidence="1">Multi-pass membrane protein</topology>
    </subcellularLocation>
</comment>
<dbReference type="SUPFAM" id="SSF103481">
    <property type="entry name" value="Multidrug resistance efflux transporter EmrE"/>
    <property type="match status" value="1"/>
</dbReference>
<feature type="region of interest" description="Disordered" evidence="8">
    <location>
        <begin position="1767"/>
        <end position="1799"/>
    </location>
</feature>
<keyword evidence="6 9" id="KW-0472">Membrane</keyword>
<feature type="region of interest" description="Disordered" evidence="8">
    <location>
        <begin position="389"/>
        <end position="516"/>
    </location>
</feature>
<feature type="region of interest" description="Disordered" evidence="8">
    <location>
        <begin position="1486"/>
        <end position="1506"/>
    </location>
</feature>
<feature type="domain" description="Autophagy-related protein 13 N-terminal" evidence="10">
    <location>
        <begin position="888"/>
        <end position="951"/>
    </location>
</feature>
<dbReference type="Pfam" id="PF05653">
    <property type="entry name" value="Mg_trans_NIPA"/>
    <property type="match status" value="1"/>
</dbReference>
<comment type="function">
    <text evidence="7">Acts as a Mg(2+) transporter. Can also transport other divalent cations such as Fe(2+), Sr(2+), Ba(2+), Mn(2+) and Co(2+) but to a much less extent than Mg(2+).</text>
</comment>